<feature type="transmembrane region" description="Helical" evidence="6">
    <location>
        <begin position="334"/>
        <end position="355"/>
    </location>
</feature>
<feature type="transmembrane region" description="Helical" evidence="6">
    <location>
        <begin position="230"/>
        <end position="253"/>
    </location>
</feature>
<dbReference type="GO" id="GO:0016020">
    <property type="term" value="C:membrane"/>
    <property type="evidence" value="ECO:0007669"/>
    <property type="project" value="UniProtKB-SubCell"/>
</dbReference>
<dbReference type="PANTHER" id="PTHR43791:SF59">
    <property type="entry name" value="TRANSPORTER, PUTATIVE (AFU_ORTHOLOGUE AFUA_1G06550)-RELATED"/>
    <property type="match status" value="1"/>
</dbReference>
<evidence type="ECO:0000256" key="3">
    <source>
        <dbReference type="ARBA" id="ARBA00022692"/>
    </source>
</evidence>
<dbReference type="EMBL" id="KZ613772">
    <property type="protein sequence ID" value="PMD64142.1"/>
    <property type="molecule type" value="Genomic_DNA"/>
</dbReference>
<gene>
    <name evidence="7" type="ORF">K444DRAFT_650914</name>
</gene>
<dbReference type="InterPro" id="IPR036259">
    <property type="entry name" value="MFS_trans_sf"/>
</dbReference>
<dbReference type="GO" id="GO:0022857">
    <property type="term" value="F:transmembrane transporter activity"/>
    <property type="evidence" value="ECO:0007669"/>
    <property type="project" value="TreeGrafter"/>
</dbReference>
<evidence type="ECO:0000256" key="2">
    <source>
        <dbReference type="ARBA" id="ARBA00022448"/>
    </source>
</evidence>
<dbReference type="OrthoDB" id="4454541at2759"/>
<name>A0A2J6TMD5_9HELO</name>
<organism evidence="7 8">
    <name type="scientific">Hyaloscypha bicolor E</name>
    <dbReference type="NCBI Taxonomy" id="1095630"/>
    <lineage>
        <taxon>Eukaryota</taxon>
        <taxon>Fungi</taxon>
        <taxon>Dikarya</taxon>
        <taxon>Ascomycota</taxon>
        <taxon>Pezizomycotina</taxon>
        <taxon>Leotiomycetes</taxon>
        <taxon>Helotiales</taxon>
        <taxon>Hyaloscyphaceae</taxon>
        <taxon>Hyaloscypha</taxon>
        <taxon>Hyaloscypha bicolor</taxon>
    </lineage>
</organism>
<comment type="subcellular location">
    <subcellularLocation>
        <location evidence="1">Membrane</location>
        <topology evidence="1">Multi-pass membrane protein</topology>
    </subcellularLocation>
</comment>
<protein>
    <submittedName>
        <fullName evidence="7">MFS general substrate transporter</fullName>
    </submittedName>
</protein>
<dbReference type="SUPFAM" id="SSF103473">
    <property type="entry name" value="MFS general substrate transporter"/>
    <property type="match status" value="1"/>
</dbReference>
<dbReference type="PANTHER" id="PTHR43791">
    <property type="entry name" value="PERMEASE-RELATED"/>
    <property type="match status" value="1"/>
</dbReference>
<accession>A0A2J6TMD5</accession>
<dbReference type="AlphaFoldDB" id="A0A2J6TMD5"/>
<dbReference type="InParanoid" id="A0A2J6TMD5"/>
<keyword evidence="2" id="KW-0813">Transport</keyword>
<feature type="transmembrane region" description="Helical" evidence="6">
    <location>
        <begin position="265"/>
        <end position="285"/>
    </location>
</feature>
<dbReference type="Proteomes" id="UP000235371">
    <property type="component" value="Unassembled WGS sequence"/>
</dbReference>
<keyword evidence="4 6" id="KW-1133">Transmembrane helix</keyword>
<evidence type="ECO:0000256" key="5">
    <source>
        <dbReference type="ARBA" id="ARBA00023136"/>
    </source>
</evidence>
<reference evidence="7 8" key="1">
    <citation type="submission" date="2016-04" db="EMBL/GenBank/DDBJ databases">
        <title>A degradative enzymes factory behind the ericoid mycorrhizal symbiosis.</title>
        <authorList>
            <consortium name="DOE Joint Genome Institute"/>
            <person name="Martino E."/>
            <person name="Morin E."/>
            <person name="Grelet G."/>
            <person name="Kuo A."/>
            <person name="Kohler A."/>
            <person name="Daghino S."/>
            <person name="Barry K."/>
            <person name="Choi C."/>
            <person name="Cichocki N."/>
            <person name="Clum A."/>
            <person name="Copeland A."/>
            <person name="Hainaut M."/>
            <person name="Haridas S."/>
            <person name="Labutti K."/>
            <person name="Lindquist E."/>
            <person name="Lipzen A."/>
            <person name="Khouja H.-R."/>
            <person name="Murat C."/>
            <person name="Ohm R."/>
            <person name="Olson A."/>
            <person name="Spatafora J."/>
            <person name="Veneault-Fourrey C."/>
            <person name="Henrissat B."/>
            <person name="Grigoriev I."/>
            <person name="Martin F."/>
            <person name="Perotto S."/>
        </authorList>
    </citation>
    <scope>NUCLEOTIDE SEQUENCE [LARGE SCALE GENOMIC DNA]</scope>
    <source>
        <strain evidence="7 8">E</strain>
    </source>
</reference>
<dbReference type="GeneID" id="36593749"/>
<sequence length="411" mass="46145">MAPPEENKDAISAHVERQSEMAREYPNDLLDHYTNVYFDVDEGKRVLRKIYWPVLPLMLGAYFLQQLDKSSLSYTSVFNIQADAPLHGKQYSWLRSILYFAQLVMQSLGTMCGMAACHNFKQLLAARFVLGRFKGPSLVAVTQITAAWNAMNGITSIVCESVSPAAGKLHSYQVIFLYCDGLTLVFSVLFFIFFPDSLMEAKFWRQGERDIAIERLRASQMEAFPDPKSWCWFFLVMGISIPSGEIGTSGPLIAQSFDFDKFNTILFSIPFGVINIIAILGGGWLATHSKGANTTGDTKRKVTTGLVFVGIYTGNIIGPLLYSTEEKPYNRTVLISNLVMFIFVEVLVGFIMLYLKFLNGKHSRMRFAVGKSATIQDESMMRKADLQYLGKGQGNKLLLGRRIILLLTCRT</sequence>
<evidence type="ECO:0000256" key="1">
    <source>
        <dbReference type="ARBA" id="ARBA00004141"/>
    </source>
</evidence>
<keyword evidence="5 6" id="KW-0472">Membrane</keyword>
<evidence type="ECO:0000313" key="8">
    <source>
        <dbReference type="Proteomes" id="UP000235371"/>
    </source>
</evidence>
<dbReference type="RefSeq" id="XP_024741046.1">
    <property type="nucleotide sequence ID" value="XM_024885672.1"/>
</dbReference>
<feature type="transmembrane region" description="Helical" evidence="6">
    <location>
        <begin position="170"/>
        <end position="194"/>
    </location>
</feature>
<proteinExistence type="predicted"/>
<keyword evidence="8" id="KW-1185">Reference proteome</keyword>
<evidence type="ECO:0000313" key="7">
    <source>
        <dbReference type="EMBL" id="PMD64142.1"/>
    </source>
</evidence>
<dbReference type="Gene3D" id="1.20.1250.20">
    <property type="entry name" value="MFS general substrate transporter like domains"/>
    <property type="match status" value="1"/>
</dbReference>
<evidence type="ECO:0000256" key="6">
    <source>
        <dbReference type="SAM" id="Phobius"/>
    </source>
</evidence>
<evidence type="ECO:0000256" key="4">
    <source>
        <dbReference type="ARBA" id="ARBA00022989"/>
    </source>
</evidence>
<keyword evidence="3 6" id="KW-0812">Transmembrane</keyword>
<feature type="transmembrane region" description="Helical" evidence="6">
    <location>
        <begin position="305"/>
        <end position="322"/>
    </location>
</feature>